<evidence type="ECO:0000256" key="14">
    <source>
        <dbReference type="ARBA" id="ARBA00023136"/>
    </source>
</evidence>
<dbReference type="InterPro" id="IPR057243">
    <property type="entry name" value="Integrin_I-EGF_CS"/>
</dbReference>
<keyword evidence="14 19" id="KW-0472">Membrane</keyword>
<keyword evidence="24" id="KW-1185">Reference proteome</keyword>
<keyword evidence="12 19" id="KW-1133">Transmembrane helix</keyword>
<feature type="domain" description="Integrin beta subunit VWA" evidence="21">
    <location>
        <begin position="36"/>
        <end position="462"/>
    </location>
</feature>
<dbReference type="SMART" id="SM00187">
    <property type="entry name" value="INB"/>
    <property type="match status" value="1"/>
</dbReference>
<organism evidence="24 25">
    <name type="scientific">Aplysia californica</name>
    <name type="common">California sea hare</name>
    <dbReference type="NCBI Taxonomy" id="6500"/>
    <lineage>
        <taxon>Eukaryota</taxon>
        <taxon>Metazoa</taxon>
        <taxon>Spiralia</taxon>
        <taxon>Lophotrochozoa</taxon>
        <taxon>Mollusca</taxon>
        <taxon>Gastropoda</taxon>
        <taxon>Heterobranchia</taxon>
        <taxon>Euthyneura</taxon>
        <taxon>Tectipleura</taxon>
        <taxon>Aplysiida</taxon>
        <taxon>Aplysioidea</taxon>
        <taxon>Aplysiidae</taxon>
        <taxon>Aplysia</taxon>
    </lineage>
</organism>
<dbReference type="SUPFAM" id="SSF69687">
    <property type="entry name" value="Integrin beta tail domain"/>
    <property type="match status" value="1"/>
</dbReference>
<feature type="domain" description="Integrin beta subunit tail" evidence="23">
    <location>
        <begin position="646"/>
        <end position="727"/>
    </location>
</feature>
<dbReference type="Gene3D" id="1.20.5.100">
    <property type="entry name" value="Cytochrome c1, transmembrane anchor, C-terminal"/>
    <property type="match status" value="1"/>
</dbReference>
<comment type="similarity">
    <text evidence="2 17">Belongs to the integrin beta chain family.</text>
</comment>
<dbReference type="PRINTS" id="PR01186">
    <property type="entry name" value="INTEGRINB"/>
</dbReference>
<keyword evidence="10" id="KW-0460">Magnesium</keyword>
<dbReference type="Pfam" id="PF07965">
    <property type="entry name" value="Integrin_B_tail"/>
    <property type="match status" value="1"/>
</dbReference>
<evidence type="ECO:0000313" key="28">
    <source>
        <dbReference type="RefSeq" id="XP_035824623.1"/>
    </source>
</evidence>
<evidence type="ECO:0000256" key="15">
    <source>
        <dbReference type="ARBA" id="ARBA00023157"/>
    </source>
</evidence>
<reference evidence="25 26" key="1">
    <citation type="submission" date="2025-05" db="UniProtKB">
        <authorList>
            <consortium name="RefSeq"/>
        </authorList>
    </citation>
    <scope>IDENTIFICATION</scope>
</reference>
<keyword evidence="5 17" id="KW-0812">Transmembrane</keyword>
<dbReference type="Pfam" id="PF08725">
    <property type="entry name" value="Integrin_b_cyt"/>
    <property type="match status" value="1"/>
</dbReference>
<evidence type="ECO:0000313" key="26">
    <source>
        <dbReference type="RefSeq" id="XP_012935684.1"/>
    </source>
</evidence>
<dbReference type="InterPro" id="IPR040622">
    <property type="entry name" value="EGF_integrin_1"/>
</dbReference>
<evidence type="ECO:0000256" key="4">
    <source>
        <dbReference type="ARBA" id="ARBA00022536"/>
    </source>
</evidence>
<dbReference type="Proteomes" id="UP000694888">
    <property type="component" value="Unplaced"/>
</dbReference>
<keyword evidence="3" id="KW-1003">Cell membrane</keyword>
<dbReference type="Pfam" id="PF00362">
    <property type="entry name" value="Integrin_beta"/>
    <property type="match status" value="1"/>
</dbReference>
<evidence type="ECO:0000256" key="8">
    <source>
        <dbReference type="ARBA" id="ARBA00022737"/>
    </source>
</evidence>
<dbReference type="RefSeq" id="XP_035824623.1">
    <property type="nucleotide sequence ID" value="XM_035968730.1"/>
</dbReference>
<keyword evidence="8" id="KW-0677">Repeat</keyword>
<evidence type="ECO:0000259" key="22">
    <source>
        <dbReference type="SMART" id="SM01241"/>
    </source>
</evidence>
<dbReference type="InterPro" id="IPR032695">
    <property type="entry name" value="Integrin_dom_sf"/>
</dbReference>
<dbReference type="InterPro" id="IPR014836">
    <property type="entry name" value="Integrin_bsu_cyt_dom"/>
</dbReference>
<dbReference type="Pfam" id="PF23105">
    <property type="entry name" value="EGF_integrin"/>
    <property type="match status" value="1"/>
</dbReference>
<dbReference type="InterPro" id="IPR012896">
    <property type="entry name" value="Integrin_bsu_tail"/>
</dbReference>
<evidence type="ECO:0000256" key="5">
    <source>
        <dbReference type="ARBA" id="ARBA00022692"/>
    </source>
</evidence>
<keyword evidence="16" id="KW-0325">Glycoprotein</keyword>
<evidence type="ECO:0000256" key="20">
    <source>
        <dbReference type="SAM" id="SignalP"/>
    </source>
</evidence>
<name>A0ABM0JID2_APLCA</name>
<evidence type="ECO:0000313" key="27">
    <source>
        <dbReference type="RefSeq" id="XP_035824622.1"/>
    </source>
</evidence>
<dbReference type="InterPro" id="IPR002369">
    <property type="entry name" value="Integrin_bsu_VWA"/>
</dbReference>
<evidence type="ECO:0000256" key="3">
    <source>
        <dbReference type="ARBA" id="ARBA00022475"/>
    </source>
</evidence>
<evidence type="ECO:0000256" key="17">
    <source>
        <dbReference type="RuleBase" id="RU000633"/>
    </source>
</evidence>
<evidence type="ECO:0000256" key="2">
    <source>
        <dbReference type="ARBA" id="ARBA00007449"/>
    </source>
</evidence>
<evidence type="ECO:0000256" key="1">
    <source>
        <dbReference type="ARBA" id="ARBA00004251"/>
    </source>
</evidence>
<dbReference type="SUPFAM" id="SSF57196">
    <property type="entry name" value="EGF/Laminin"/>
    <property type="match status" value="1"/>
</dbReference>
<dbReference type="PANTHER" id="PTHR10082:SF60">
    <property type="entry name" value="INTEGRIN BETA-PS"/>
    <property type="match status" value="1"/>
</dbReference>
<evidence type="ECO:0000256" key="6">
    <source>
        <dbReference type="ARBA" id="ARBA00022723"/>
    </source>
</evidence>
<dbReference type="Gene3D" id="2.10.25.10">
    <property type="entry name" value="Laminin"/>
    <property type="match status" value="4"/>
</dbReference>
<keyword evidence="11 17" id="KW-0130">Cell adhesion</keyword>
<evidence type="ECO:0000256" key="7">
    <source>
        <dbReference type="ARBA" id="ARBA00022729"/>
    </source>
</evidence>
<proteinExistence type="inferred from homology"/>
<keyword evidence="7 20" id="KW-0732">Signal</keyword>
<evidence type="ECO:0000256" key="13">
    <source>
        <dbReference type="ARBA" id="ARBA00023037"/>
    </source>
</evidence>
<dbReference type="SMART" id="SM01241">
    <property type="entry name" value="Integrin_b_cyt"/>
    <property type="match status" value="1"/>
</dbReference>
<gene>
    <name evidence="25 26 27 28" type="primary">LOC101846338</name>
</gene>
<dbReference type="PANTHER" id="PTHR10082">
    <property type="entry name" value="INTEGRIN BETA SUBUNIT"/>
    <property type="match status" value="1"/>
</dbReference>
<evidence type="ECO:0000259" key="21">
    <source>
        <dbReference type="SMART" id="SM00187"/>
    </source>
</evidence>
<dbReference type="InterPro" id="IPR036465">
    <property type="entry name" value="vWFA_dom_sf"/>
</dbReference>
<keyword evidence="9" id="KW-0106">Calcium</keyword>
<evidence type="ECO:0000256" key="12">
    <source>
        <dbReference type="ARBA" id="ARBA00022989"/>
    </source>
</evidence>
<dbReference type="SUPFAM" id="SSF103575">
    <property type="entry name" value="Plexin repeat"/>
    <property type="match status" value="1"/>
</dbReference>
<evidence type="ECO:0000313" key="24">
    <source>
        <dbReference type="Proteomes" id="UP000694888"/>
    </source>
</evidence>
<dbReference type="Gene3D" id="4.10.1240.30">
    <property type="match status" value="1"/>
</dbReference>
<keyword evidence="13 17" id="KW-0401">Integrin</keyword>
<dbReference type="PROSITE" id="PS00243">
    <property type="entry name" value="I_EGF_1"/>
    <property type="match status" value="2"/>
</dbReference>
<sequence length="799" mass="88725">MKNITAGLLALSLCVLSVWAQTIEDEFSNPCTIAKTCGQCIRTSSICSWCGAEVYPRGMARCDIVQNLKRNCTDKDISSPKSTSETKRNDEWTSGGKTKPPVQVRPQEVEFVIRPNDPMNFKLHFQQQANYPVDLYFLLDLSYGMARQKEAQQRLIALGEDMPVSLQNITNNFRLGFGTFVDKLLMPYTAWTDEMLQYRCPLKDKRCRDPHAFKNQVNLGENAPTFARKMRSALENVSQSLDDAEGGLEGLIQALDCNNIGWRQVSRRIIVYSSNSRFHLAGSGKLGGATKQSDLQCALNPDGLYENDKIYDYPSVSQIAAKLNEKKANVIFAVMKNVSSHYYGLRSFLDGAVVGELEDDSKNIVQLISEKYYDLRSRIKFQSSNDDHVELKFRTKCLGNQTKETSTCTDLKIGDKVEFDVTMTVNPDICKDKTGIVEKVVSLDAVGLNEQLLVKLKIRCECECESSTMEVLNSDKCFFGNGTLECGICNCNDGRYGRLCECDETQISSEEAMVECRKDVNDTATCSGNGECICGECECYPLANDPEERYSGEFCECNDYSCPMDKNNKLCGGSRKGVCSCGTCNCLPGWSGHDCTCTTLTESCIAANNKTCNGFGECECGVCVCDQKYDMVGPTCEDCPTCPSKCNEYIDCAQCTGFGTGSLTQDECDSKCGDSKKVDTLPSGEGIRNCDGRDVDGCTFYFTYTYTKDNEVIIRVQNTKKCPEDAPVKAIVGGTIAAVVLIPLLIICLIIFIRNRRDAKEFADFMKEREKAKWDSGANPIYKDPKSTFQNPTYKGGKK</sequence>
<dbReference type="RefSeq" id="XP_035824622.1">
    <property type="nucleotide sequence ID" value="XM_035968729.1"/>
</dbReference>
<evidence type="ECO:0000256" key="19">
    <source>
        <dbReference type="SAM" id="Phobius"/>
    </source>
</evidence>
<keyword evidence="6" id="KW-0479">Metal-binding</keyword>
<dbReference type="InterPro" id="IPR057073">
    <property type="entry name" value="EGF_integrin_2"/>
</dbReference>
<dbReference type="InterPro" id="IPR015812">
    <property type="entry name" value="Integrin_bsu"/>
</dbReference>
<evidence type="ECO:0000313" key="25">
    <source>
        <dbReference type="RefSeq" id="XP_005094323.1"/>
    </source>
</evidence>
<dbReference type="RefSeq" id="XP_012935684.1">
    <property type="nucleotide sequence ID" value="XM_013080230.2"/>
</dbReference>
<evidence type="ECO:0000256" key="10">
    <source>
        <dbReference type="ARBA" id="ARBA00022842"/>
    </source>
</evidence>
<accession>A0ABM0JID2</accession>
<dbReference type="SMART" id="SM01242">
    <property type="entry name" value="Integrin_B_tail"/>
    <property type="match status" value="1"/>
</dbReference>
<feature type="domain" description="Integrin beta subunit cytoplasmic" evidence="22">
    <location>
        <begin position="755"/>
        <end position="797"/>
    </location>
</feature>
<keyword evidence="15" id="KW-1015">Disulfide bond</keyword>
<protein>
    <recommendedName>
        <fullName evidence="17">Integrin beta</fullName>
    </recommendedName>
</protein>
<feature type="signal peptide" evidence="20">
    <location>
        <begin position="1"/>
        <end position="20"/>
    </location>
</feature>
<dbReference type="GO" id="GO:0007229">
    <property type="term" value="P:integrin-mediated signaling pathway"/>
    <property type="evidence" value="ECO:0007669"/>
    <property type="project" value="UniProtKB-KW"/>
</dbReference>
<feature type="region of interest" description="Disordered" evidence="18">
    <location>
        <begin position="776"/>
        <end position="799"/>
    </location>
</feature>
<keyword evidence="4" id="KW-0245">EGF-like domain</keyword>
<dbReference type="Gene3D" id="2.60.40.1510">
    <property type="entry name" value="ntegrin, alpha v. Chain A, domain 3"/>
    <property type="match status" value="1"/>
</dbReference>
<dbReference type="InterPro" id="IPR036349">
    <property type="entry name" value="Integrin_bsu_tail_dom_sf"/>
</dbReference>
<dbReference type="Pfam" id="PF18372">
    <property type="entry name" value="I-EGF_1"/>
    <property type="match status" value="1"/>
</dbReference>
<evidence type="ECO:0000259" key="23">
    <source>
        <dbReference type="SMART" id="SM01242"/>
    </source>
</evidence>
<feature type="transmembrane region" description="Helical" evidence="19">
    <location>
        <begin position="730"/>
        <end position="753"/>
    </location>
</feature>
<feature type="compositionally biased region" description="Basic and acidic residues" evidence="18">
    <location>
        <begin position="75"/>
        <end position="91"/>
    </location>
</feature>
<dbReference type="SUPFAM" id="SSF69179">
    <property type="entry name" value="Integrin domains"/>
    <property type="match status" value="1"/>
</dbReference>
<dbReference type="Gene3D" id="3.40.50.410">
    <property type="entry name" value="von Willebrand factor, type A domain"/>
    <property type="match status" value="1"/>
</dbReference>
<dbReference type="RefSeq" id="XP_005094323.1">
    <property type="nucleotide sequence ID" value="XM_005094266.3"/>
</dbReference>
<evidence type="ECO:0000256" key="18">
    <source>
        <dbReference type="SAM" id="MobiDB-lite"/>
    </source>
</evidence>
<dbReference type="GeneID" id="101846338"/>
<dbReference type="PIRSF" id="PIRSF002512">
    <property type="entry name" value="Integrin_B"/>
    <property type="match status" value="1"/>
</dbReference>
<dbReference type="SUPFAM" id="SSF53300">
    <property type="entry name" value="vWA-like"/>
    <property type="match status" value="1"/>
</dbReference>
<evidence type="ECO:0000256" key="11">
    <source>
        <dbReference type="ARBA" id="ARBA00022889"/>
    </source>
</evidence>
<comment type="subcellular location">
    <subcellularLocation>
        <location evidence="1 17">Cell membrane</location>
        <topology evidence="1 17">Single-pass type I membrane protein</topology>
    </subcellularLocation>
</comment>
<feature type="chain" id="PRO_5045021086" description="Integrin beta" evidence="20">
    <location>
        <begin position="21"/>
        <end position="799"/>
    </location>
</feature>
<evidence type="ECO:0000256" key="9">
    <source>
        <dbReference type="ARBA" id="ARBA00022837"/>
    </source>
</evidence>
<feature type="region of interest" description="Disordered" evidence="18">
    <location>
        <begin position="75"/>
        <end position="102"/>
    </location>
</feature>
<evidence type="ECO:0000256" key="16">
    <source>
        <dbReference type="ARBA" id="ARBA00023180"/>
    </source>
</evidence>